<sequence length="241" mass="24901">MAKPPNNRFPDHPPTPKQYLSHVSTRVDGSYRAHSIDPSNRMRTVGFLTAAGVFLAHVIDAAGHESSATPGGTKRFSQSDTKTTTNHADASAGGGKSDKTAGGGDTQHGGDKTDSVKGAKLAASKQSAKNFASGGNGRHVMKGDQSNVVEEGGMHFDISKGYTLTTKDGSVALKSTGGDINVSAPAGNYAITTAGNQTHIASDDMIFSSTTRIILQVGGSKIEITPSKITIKSAAIEFVKG</sequence>
<organism evidence="2">
    <name type="scientific">uncultured Caudovirales phage</name>
    <dbReference type="NCBI Taxonomy" id="2100421"/>
    <lineage>
        <taxon>Viruses</taxon>
        <taxon>Duplodnaviria</taxon>
        <taxon>Heunggongvirae</taxon>
        <taxon>Uroviricota</taxon>
        <taxon>Caudoviricetes</taxon>
        <taxon>Peduoviridae</taxon>
        <taxon>Maltschvirus</taxon>
        <taxon>Maltschvirus maltsch</taxon>
    </lineage>
</organism>
<gene>
    <name evidence="2" type="ORF">UFOVP132_106</name>
</gene>
<reference evidence="2" key="1">
    <citation type="submission" date="2020-04" db="EMBL/GenBank/DDBJ databases">
        <authorList>
            <person name="Chiriac C."/>
            <person name="Salcher M."/>
            <person name="Ghai R."/>
            <person name="Kavagutti S V."/>
        </authorList>
    </citation>
    <scope>NUCLEOTIDE SEQUENCE</scope>
</reference>
<proteinExistence type="predicted"/>
<feature type="compositionally biased region" description="Basic and acidic residues" evidence="1">
    <location>
        <begin position="108"/>
        <end position="117"/>
    </location>
</feature>
<accession>A0A6J5LA61</accession>
<protein>
    <submittedName>
        <fullName evidence="2">Uncharacterized protein</fullName>
    </submittedName>
</protein>
<name>A0A6J5LA61_9CAUD</name>
<dbReference type="EMBL" id="LR796247">
    <property type="protein sequence ID" value="CAB4131478.1"/>
    <property type="molecule type" value="Genomic_DNA"/>
</dbReference>
<feature type="region of interest" description="Disordered" evidence="1">
    <location>
        <begin position="1"/>
        <end position="22"/>
    </location>
</feature>
<evidence type="ECO:0000313" key="2">
    <source>
        <dbReference type="EMBL" id="CAB4131478.1"/>
    </source>
</evidence>
<feature type="region of interest" description="Disordered" evidence="1">
    <location>
        <begin position="64"/>
        <end position="140"/>
    </location>
</feature>
<feature type="compositionally biased region" description="Polar residues" evidence="1">
    <location>
        <begin position="66"/>
        <end position="88"/>
    </location>
</feature>
<evidence type="ECO:0000256" key="1">
    <source>
        <dbReference type="SAM" id="MobiDB-lite"/>
    </source>
</evidence>